<dbReference type="InterPro" id="IPR003660">
    <property type="entry name" value="HAMP_dom"/>
</dbReference>
<evidence type="ECO:0000256" key="6">
    <source>
        <dbReference type="ARBA" id="ARBA00022679"/>
    </source>
</evidence>
<keyword evidence="13 15" id="KW-0472">Membrane</keyword>
<keyword evidence="7 15" id="KW-0812">Transmembrane</keyword>
<evidence type="ECO:0000313" key="19">
    <source>
        <dbReference type="Proteomes" id="UP001501510"/>
    </source>
</evidence>
<sequence length="465" mass="53395">MMINKPKKLKHRFAIIFILFSFTIISLASILTYTYVNSNLNTYAKYNTQKRKDTLLKRISKTYKKEEWDKEKIEDIGVDSIDEGLIIKVKDKEGNNIWSARDNNNIICESVLKKIKQVTNKINPGLNGEYIIEKLNIKNEKKIIGTLEIEYLGPFYYSNSEVIFFKLLKEVLIVVCVVSLIFSIIIAVVISSSISKPILKVIKTINSIAKGNYSDKVSMKNNIDELNQMIESVNKMANNLEEQEKVRKVLTRDISHELRTPITTMQIQIEAIIDGLWEPTEERLKSIHHEMLRLNRLVVSLEKLSQYESNDVILKKEEIGIGKLIKSILVNFEKKLLDKNIILDLSIEDYKLLIDKDKISQVIINIFSNSIKYTPDHGKIIVRFFKKNDFIYISIKDNGIGIDKKDINQIFNRFYRTDKSRATSSGGIGIGLTISRTIVKSHGGNIEVKSEINKGSEFIISLPTR</sequence>
<feature type="domain" description="Histidine kinase" evidence="16">
    <location>
        <begin position="253"/>
        <end position="465"/>
    </location>
</feature>
<dbReference type="PRINTS" id="PR00344">
    <property type="entry name" value="BCTRLSENSOR"/>
</dbReference>
<evidence type="ECO:0000259" key="17">
    <source>
        <dbReference type="PROSITE" id="PS50885"/>
    </source>
</evidence>
<comment type="caution">
    <text evidence="18">The sequence shown here is derived from an EMBL/GenBank/DDBJ whole genome shotgun (WGS) entry which is preliminary data.</text>
</comment>
<dbReference type="InterPro" id="IPR050398">
    <property type="entry name" value="HssS/ArlS-like"/>
</dbReference>
<dbReference type="SUPFAM" id="SSF47384">
    <property type="entry name" value="Homodimeric domain of signal transducing histidine kinase"/>
    <property type="match status" value="1"/>
</dbReference>
<dbReference type="PANTHER" id="PTHR45528:SF1">
    <property type="entry name" value="SENSOR HISTIDINE KINASE CPXA"/>
    <property type="match status" value="1"/>
</dbReference>
<name>A0ABP3UPE1_9CLOT</name>
<evidence type="ECO:0000256" key="2">
    <source>
        <dbReference type="ARBA" id="ARBA00004651"/>
    </source>
</evidence>
<evidence type="ECO:0000256" key="9">
    <source>
        <dbReference type="ARBA" id="ARBA00022777"/>
    </source>
</evidence>
<dbReference type="Pfam" id="PF02518">
    <property type="entry name" value="HATPase_c"/>
    <property type="match status" value="1"/>
</dbReference>
<dbReference type="EC" id="2.7.13.3" evidence="3"/>
<dbReference type="CDD" id="cd00082">
    <property type="entry name" value="HisKA"/>
    <property type="match status" value="1"/>
</dbReference>
<evidence type="ECO:0000259" key="16">
    <source>
        <dbReference type="PROSITE" id="PS50109"/>
    </source>
</evidence>
<comment type="subcellular location">
    <subcellularLocation>
        <location evidence="2">Cell membrane</location>
        <topology evidence="2">Multi-pass membrane protein</topology>
    </subcellularLocation>
</comment>
<dbReference type="SMART" id="SM00304">
    <property type="entry name" value="HAMP"/>
    <property type="match status" value="1"/>
</dbReference>
<dbReference type="SMART" id="SM00387">
    <property type="entry name" value="HATPase_c"/>
    <property type="match status" value="1"/>
</dbReference>
<dbReference type="Gene3D" id="6.10.340.10">
    <property type="match status" value="1"/>
</dbReference>
<dbReference type="GO" id="GO:0016301">
    <property type="term" value="F:kinase activity"/>
    <property type="evidence" value="ECO:0007669"/>
    <property type="project" value="UniProtKB-KW"/>
</dbReference>
<keyword evidence="4" id="KW-1003">Cell membrane</keyword>
<keyword evidence="5" id="KW-0597">Phosphoprotein</keyword>
<dbReference type="InterPro" id="IPR036097">
    <property type="entry name" value="HisK_dim/P_sf"/>
</dbReference>
<evidence type="ECO:0000256" key="4">
    <source>
        <dbReference type="ARBA" id="ARBA00022475"/>
    </source>
</evidence>
<keyword evidence="12" id="KW-0902">Two-component regulatory system</keyword>
<reference evidence="19" key="1">
    <citation type="journal article" date="2019" name="Int. J. Syst. Evol. Microbiol.">
        <title>The Global Catalogue of Microorganisms (GCM) 10K type strain sequencing project: providing services to taxonomists for standard genome sequencing and annotation.</title>
        <authorList>
            <consortium name="The Broad Institute Genomics Platform"/>
            <consortium name="The Broad Institute Genome Sequencing Center for Infectious Disease"/>
            <person name="Wu L."/>
            <person name="Ma J."/>
        </authorList>
    </citation>
    <scope>NUCLEOTIDE SEQUENCE [LARGE SCALE GENOMIC DNA]</scope>
    <source>
        <strain evidence="19">JCM 1407</strain>
    </source>
</reference>
<evidence type="ECO:0000313" key="18">
    <source>
        <dbReference type="EMBL" id="GAA0737492.1"/>
    </source>
</evidence>
<evidence type="ECO:0000256" key="1">
    <source>
        <dbReference type="ARBA" id="ARBA00000085"/>
    </source>
</evidence>
<gene>
    <name evidence="18" type="ORF">GCM10008906_13700</name>
</gene>
<dbReference type="Proteomes" id="UP001501510">
    <property type="component" value="Unassembled WGS sequence"/>
</dbReference>
<dbReference type="Pfam" id="PF00672">
    <property type="entry name" value="HAMP"/>
    <property type="match status" value="1"/>
</dbReference>
<dbReference type="PROSITE" id="PS50109">
    <property type="entry name" value="HIS_KIN"/>
    <property type="match status" value="1"/>
</dbReference>
<protein>
    <recommendedName>
        <fullName evidence="3">histidine kinase</fullName>
        <ecNumber evidence="3">2.7.13.3</ecNumber>
    </recommendedName>
</protein>
<evidence type="ECO:0000256" key="5">
    <source>
        <dbReference type="ARBA" id="ARBA00022553"/>
    </source>
</evidence>
<accession>A0ABP3UPE1</accession>
<dbReference type="SMART" id="SM00388">
    <property type="entry name" value="HisKA"/>
    <property type="match status" value="1"/>
</dbReference>
<keyword evidence="6" id="KW-0808">Transferase</keyword>
<evidence type="ECO:0000256" key="3">
    <source>
        <dbReference type="ARBA" id="ARBA00012438"/>
    </source>
</evidence>
<dbReference type="Gene3D" id="3.30.565.10">
    <property type="entry name" value="Histidine kinase-like ATPase, C-terminal domain"/>
    <property type="match status" value="1"/>
</dbReference>
<dbReference type="CDD" id="cd00075">
    <property type="entry name" value="HATPase"/>
    <property type="match status" value="1"/>
</dbReference>
<keyword evidence="19" id="KW-1185">Reference proteome</keyword>
<feature type="transmembrane region" description="Helical" evidence="15">
    <location>
        <begin position="12"/>
        <end position="36"/>
    </location>
</feature>
<comment type="catalytic activity">
    <reaction evidence="1">
        <text>ATP + protein L-histidine = ADP + protein N-phospho-L-histidine.</text>
        <dbReference type="EC" id="2.7.13.3"/>
    </reaction>
</comment>
<dbReference type="Pfam" id="PF00512">
    <property type="entry name" value="HisKA"/>
    <property type="match status" value="1"/>
</dbReference>
<evidence type="ECO:0000256" key="7">
    <source>
        <dbReference type="ARBA" id="ARBA00022692"/>
    </source>
</evidence>
<evidence type="ECO:0000256" key="15">
    <source>
        <dbReference type="SAM" id="Phobius"/>
    </source>
</evidence>
<evidence type="ECO:0000256" key="12">
    <source>
        <dbReference type="ARBA" id="ARBA00023012"/>
    </source>
</evidence>
<dbReference type="Gene3D" id="1.10.287.130">
    <property type="match status" value="1"/>
</dbReference>
<dbReference type="PROSITE" id="PS50885">
    <property type="entry name" value="HAMP"/>
    <property type="match status" value="1"/>
</dbReference>
<keyword evidence="11 15" id="KW-1133">Transmembrane helix</keyword>
<dbReference type="InterPro" id="IPR004358">
    <property type="entry name" value="Sig_transdc_His_kin-like_C"/>
</dbReference>
<dbReference type="PANTHER" id="PTHR45528">
    <property type="entry name" value="SENSOR HISTIDINE KINASE CPXA"/>
    <property type="match status" value="1"/>
</dbReference>
<keyword evidence="14" id="KW-0175">Coiled coil</keyword>
<evidence type="ECO:0000256" key="11">
    <source>
        <dbReference type="ARBA" id="ARBA00022989"/>
    </source>
</evidence>
<dbReference type="EMBL" id="BAAACG010000008">
    <property type="protein sequence ID" value="GAA0737492.1"/>
    <property type="molecule type" value="Genomic_DNA"/>
</dbReference>
<dbReference type="InterPro" id="IPR003594">
    <property type="entry name" value="HATPase_dom"/>
</dbReference>
<keyword evidence="8" id="KW-0547">Nucleotide-binding</keyword>
<dbReference type="SUPFAM" id="SSF158472">
    <property type="entry name" value="HAMP domain-like"/>
    <property type="match status" value="1"/>
</dbReference>
<evidence type="ECO:0000256" key="13">
    <source>
        <dbReference type="ARBA" id="ARBA00023136"/>
    </source>
</evidence>
<proteinExistence type="predicted"/>
<evidence type="ECO:0000256" key="14">
    <source>
        <dbReference type="SAM" id="Coils"/>
    </source>
</evidence>
<keyword evidence="9 18" id="KW-0418">Kinase</keyword>
<feature type="domain" description="HAMP" evidence="17">
    <location>
        <begin position="192"/>
        <end position="245"/>
    </location>
</feature>
<keyword evidence="10" id="KW-0067">ATP-binding</keyword>
<evidence type="ECO:0000256" key="8">
    <source>
        <dbReference type="ARBA" id="ARBA00022741"/>
    </source>
</evidence>
<organism evidence="18 19">
    <name type="scientific">Clostridium oceanicum</name>
    <dbReference type="NCBI Taxonomy" id="1543"/>
    <lineage>
        <taxon>Bacteria</taxon>
        <taxon>Bacillati</taxon>
        <taxon>Bacillota</taxon>
        <taxon>Clostridia</taxon>
        <taxon>Eubacteriales</taxon>
        <taxon>Clostridiaceae</taxon>
        <taxon>Clostridium</taxon>
    </lineage>
</organism>
<dbReference type="InterPro" id="IPR005467">
    <property type="entry name" value="His_kinase_dom"/>
</dbReference>
<evidence type="ECO:0000256" key="10">
    <source>
        <dbReference type="ARBA" id="ARBA00022840"/>
    </source>
</evidence>
<dbReference type="InterPro" id="IPR003661">
    <property type="entry name" value="HisK_dim/P_dom"/>
</dbReference>
<dbReference type="InterPro" id="IPR036890">
    <property type="entry name" value="HATPase_C_sf"/>
</dbReference>
<feature type="transmembrane region" description="Helical" evidence="15">
    <location>
        <begin position="171"/>
        <end position="190"/>
    </location>
</feature>
<dbReference type="SUPFAM" id="SSF55874">
    <property type="entry name" value="ATPase domain of HSP90 chaperone/DNA topoisomerase II/histidine kinase"/>
    <property type="match status" value="1"/>
</dbReference>
<feature type="coiled-coil region" evidence="14">
    <location>
        <begin position="216"/>
        <end position="253"/>
    </location>
</feature>
<dbReference type="CDD" id="cd06225">
    <property type="entry name" value="HAMP"/>
    <property type="match status" value="1"/>
</dbReference>